<organism evidence="1 2">
    <name type="scientific">Plakobranchus ocellatus</name>
    <dbReference type="NCBI Taxonomy" id="259542"/>
    <lineage>
        <taxon>Eukaryota</taxon>
        <taxon>Metazoa</taxon>
        <taxon>Spiralia</taxon>
        <taxon>Lophotrochozoa</taxon>
        <taxon>Mollusca</taxon>
        <taxon>Gastropoda</taxon>
        <taxon>Heterobranchia</taxon>
        <taxon>Euthyneura</taxon>
        <taxon>Panpulmonata</taxon>
        <taxon>Sacoglossa</taxon>
        <taxon>Placobranchoidea</taxon>
        <taxon>Plakobranchidae</taxon>
        <taxon>Plakobranchus</taxon>
    </lineage>
</organism>
<dbReference type="Proteomes" id="UP000735302">
    <property type="component" value="Unassembled WGS sequence"/>
</dbReference>
<dbReference type="EMBL" id="BLXT01003739">
    <property type="protein sequence ID" value="GFO04585.1"/>
    <property type="molecule type" value="Genomic_DNA"/>
</dbReference>
<protein>
    <submittedName>
        <fullName evidence="1">Uncharacterized protein</fullName>
    </submittedName>
</protein>
<sequence length="114" mass="12825">MLGCKSSAENDSVICAECPFTTFYLKHNIPLPAADHMDLLVRAVFQTQRKLRSLNLPGRRHQPLHSACSHQPKPTACSYQPLPQTLSHQLKPIASSYHYQPLSPAWSDKPLHRA</sequence>
<proteinExistence type="predicted"/>
<keyword evidence="2" id="KW-1185">Reference proteome</keyword>
<accession>A0AAV4A8T5</accession>
<dbReference type="AlphaFoldDB" id="A0AAV4A8T5"/>
<name>A0AAV4A8T5_9GAST</name>
<evidence type="ECO:0000313" key="1">
    <source>
        <dbReference type="EMBL" id="GFO04585.1"/>
    </source>
</evidence>
<evidence type="ECO:0000313" key="2">
    <source>
        <dbReference type="Proteomes" id="UP000735302"/>
    </source>
</evidence>
<gene>
    <name evidence="1" type="ORF">PoB_003109000</name>
</gene>
<reference evidence="1 2" key="1">
    <citation type="journal article" date="2021" name="Elife">
        <title>Chloroplast acquisition without the gene transfer in kleptoplastic sea slugs, Plakobranchus ocellatus.</title>
        <authorList>
            <person name="Maeda T."/>
            <person name="Takahashi S."/>
            <person name="Yoshida T."/>
            <person name="Shimamura S."/>
            <person name="Takaki Y."/>
            <person name="Nagai Y."/>
            <person name="Toyoda A."/>
            <person name="Suzuki Y."/>
            <person name="Arimoto A."/>
            <person name="Ishii H."/>
            <person name="Satoh N."/>
            <person name="Nishiyama T."/>
            <person name="Hasebe M."/>
            <person name="Maruyama T."/>
            <person name="Minagawa J."/>
            <person name="Obokata J."/>
            <person name="Shigenobu S."/>
        </authorList>
    </citation>
    <scope>NUCLEOTIDE SEQUENCE [LARGE SCALE GENOMIC DNA]</scope>
</reference>
<comment type="caution">
    <text evidence="1">The sequence shown here is derived from an EMBL/GenBank/DDBJ whole genome shotgun (WGS) entry which is preliminary data.</text>
</comment>